<sequence length="58" mass="6475">MSVVQAEMHIDAWDHMVANYKLPADMLFLESLNVNKTMLSITCINSIDKHISASVLPS</sequence>
<name>A0A0E9QLH0_ANGAN</name>
<evidence type="ECO:0000313" key="1">
    <source>
        <dbReference type="EMBL" id="JAH17297.1"/>
    </source>
</evidence>
<protein>
    <submittedName>
        <fullName evidence="1">Uncharacterized protein</fullName>
    </submittedName>
</protein>
<organism evidence="1">
    <name type="scientific">Anguilla anguilla</name>
    <name type="common">European freshwater eel</name>
    <name type="synonym">Muraena anguilla</name>
    <dbReference type="NCBI Taxonomy" id="7936"/>
    <lineage>
        <taxon>Eukaryota</taxon>
        <taxon>Metazoa</taxon>
        <taxon>Chordata</taxon>
        <taxon>Craniata</taxon>
        <taxon>Vertebrata</taxon>
        <taxon>Euteleostomi</taxon>
        <taxon>Actinopterygii</taxon>
        <taxon>Neopterygii</taxon>
        <taxon>Teleostei</taxon>
        <taxon>Anguilliformes</taxon>
        <taxon>Anguillidae</taxon>
        <taxon>Anguilla</taxon>
    </lineage>
</organism>
<dbReference type="EMBL" id="GBXM01091280">
    <property type="protein sequence ID" value="JAH17297.1"/>
    <property type="molecule type" value="Transcribed_RNA"/>
</dbReference>
<reference evidence="1" key="1">
    <citation type="submission" date="2014-11" db="EMBL/GenBank/DDBJ databases">
        <authorList>
            <person name="Amaro Gonzalez C."/>
        </authorList>
    </citation>
    <scope>NUCLEOTIDE SEQUENCE</scope>
</reference>
<dbReference type="AlphaFoldDB" id="A0A0E9QLH0"/>
<accession>A0A0E9QLH0</accession>
<reference evidence="1" key="2">
    <citation type="journal article" date="2015" name="Fish Shellfish Immunol.">
        <title>Early steps in the European eel (Anguilla anguilla)-Vibrio vulnificus interaction in the gills: Role of the RtxA13 toxin.</title>
        <authorList>
            <person name="Callol A."/>
            <person name="Pajuelo D."/>
            <person name="Ebbesson L."/>
            <person name="Teles M."/>
            <person name="MacKenzie S."/>
            <person name="Amaro C."/>
        </authorList>
    </citation>
    <scope>NUCLEOTIDE SEQUENCE</scope>
</reference>
<proteinExistence type="predicted"/>